<evidence type="ECO:0000256" key="4">
    <source>
        <dbReference type="ARBA" id="ARBA00022692"/>
    </source>
</evidence>
<dbReference type="Pfam" id="PF07993">
    <property type="entry name" value="NAD_binding_4"/>
    <property type="match status" value="1"/>
</dbReference>
<dbReference type="OrthoDB" id="429813at2759"/>
<evidence type="ECO:0000256" key="1">
    <source>
        <dbReference type="ARBA" id="ARBA00004141"/>
    </source>
</evidence>
<dbReference type="GO" id="GO:0080019">
    <property type="term" value="F:alcohol-forming very long-chain fatty acyl-CoA reductase activity"/>
    <property type="evidence" value="ECO:0007669"/>
    <property type="project" value="InterPro"/>
</dbReference>
<evidence type="ECO:0000256" key="6">
    <source>
        <dbReference type="ARBA" id="ARBA00023098"/>
    </source>
</evidence>
<keyword evidence="9" id="KW-0521">NADP</keyword>
<keyword evidence="4" id="KW-0812">Transmembrane</keyword>
<dbReference type="PANTHER" id="PTHR11011">
    <property type="entry name" value="MALE STERILITY PROTEIN 2-RELATED"/>
    <property type="match status" value="1"/>
</dbReference>
<evidence type="ECO:0000256" key="5">
    <source>
        <dbReference type="ARBA" id="ARBA00022989"/>
    </source>
</evidence>
<comment type="similarity">
    <text evidence="2 9">Belongs to the fatty acyl-CoA reductase family.</text>
</comment>
<accession>A0A177B4L4</accession>
<comment type="catalytic activity">
    <reaction evidence="8 9">
        <text>a long-chain fatty acyl-CoA + 2 NADPH + 2 H(+) = a long-chain primary fatty alcohol + 2 NADP(+) + CoA</text>
        <dbReference type="Rhea" id="RHEA:52716"/>
        <dbReference type="ChEBI" id="CHEBI:15378"/>
        <dbReference type="ChEBI" id="CHEBI:57287"/>
        <dbReference type="ChEBI" id="CHEBI:57783"/>
        <dbReference type="ChEBI" id="CHEBI:58349"/>
        <dbReference type="ChEBI" id="CHEBI:77396"/>
        <dbReference type="ChEBI" id="CHEBI:83139"/>
        <dbReference type="EC" id="1.2.1.84"/>
    </reaction>
</comment>
<feature type="domain" description="Thioester reductase (TE)" evidence="11">
    <location>
        <begin position="20"/>
        <end position="291"/>
    </location>
</feature>
<evidence type="ECO:0000259" key="10">
    <source>
        <dbReference type="Pfam" id="PF03015"/>
    </source>
</evidence>
<feature type="domain" description="Fatty acyl-CoA reductase C-terminal" evidence="10">
    <location>
        <begin position="375"/>
        <end position="468"/>
    </location>
</feature>
<dbReference type="PANTHER" id="PTHR11011:SF45">
    <property type="entry name" value="FATTY ACYL-COA REDUCTASE CG8306-RELATED"/>
    <property type="match status" value="1"/>
</dbReference>
<dbReference type="Proteomes" id="UP000078046">
    <property type="component" value="Unassembled WGS sequence"/>
</dbReference>
<comment type="caution">
    <text evidence="12">The sequence shown here is derived from an EMBL/GenBank/DDBJ whole genome shotgun (WGS) entry which is preliminary data.</text>
</comment>
<dbReference type="EC" id="1.2.1.84" evidence="9"/>
<name>A0A177B4L4_9BILA</name>
<evidence type="ECO:0000259" key="11">
    <source>
        <dbReference type="Pfam" id="PF07993"/>
    </source>
</evidence>
<keyword evidence="3 9" id="KW-0444">Lipid biosynthesis</keyword>
<keyword evidence="7" id="KW-0472">Membrane</keyword>
<dbReference type="Pfam" id="PF03015">
    <property type="entry name" value="Sterile"/>
    <property type="match status" value="1"/>
</dbReference>
<evidence type="ECO:0000256" key="8">
    <source>
        <dbReference type="ARBA" id="ARBA00052530"/>
    </source>
</evidence>
<dbReference type="EMBL" id="LWCA01000318">
    <property type="protein sequence ID" value="OAF69215.1"/>
    <property type="molecule type" value="Genomic_DNA"/>
</dbReference>
<organism evidence="12 13">
    <name type="scientific">Intoshia linei</name>
    <dbReference type="NCBI Taxonomy" id="1819745"/>
    <lineage>
        <taxon>Eukaryota</taxon>
        <taxon>Metazoa</taxon>
        <taxon>Spiralia</taxon>
        <taxon>Lophotrochozoa</taxon>
        <taxon>Mesozoa</taxon>
        <taxon>Orthonectida</taxon>
        <taxon>Rhopaluridae</taxon>
        <taxon>Intoshia</taxon>
    </lineage>
</organism>
<dbReference type="FunFam" id="3.40.50.720:FF:000143">
    <property type="entry name" value="Fatty acyl-CoA reductase"/>
    <property type="match status" value="1"/>
</dbReference>
<evidence type="ECO:0000313" key="12">
    <source>
        <dbReference type="EMBL" id="OAF69215.1"/>
    </source>
</evidence>
<dbReference type="GO" id="GO:0005777">
    <property type="term" value="C:peroxisome"/>
    <property type="evidence" value="ECO:0007669"/>
    <property type="project" value="TreeGrafter"/>
</dbReference>
<keyword evidence="13" id="KW-1185">Reference proteome</keyword>
<dbReference type="AlphaFoldDB" id="A0A177B4L4"/>
<protein>
    <recommendedName>
        <fullName evidence="9">Fatty acyl-CoA reductase</fullName>
        <ecNumber evidence="9">1.2.1.84</ecNumber>
    </recommendedName>
</protein>
<sequence>MEYILMSEIGKFFDSKIILVTGVTGFVGKSLVEKLLRSCPYLKKIYVLIRPSKNQTPNARLEKLLNSHAFNVLRKMDPNFYQKISVISSELSEDNIGLSTQDMNTIINNVDIIFHSAATVRFVDTIKNLIKVNTLGTKKLFDLAKNCKKLQCFIYISTAYSNSEKKRVEEIVYPTQLDPCQIIEQVGKLTEEEMNNEELVKRIIGTSHNAYTFSKKLAENIITSEKVKFQIAVCRPSIVSASYKEPVMGWVDNFNGVSGLMIAATKGFLRTVEGDVSAMASMVPVDYTVNTCIALAWFVTVCCTSNPPRCDCKSHEAVLVVNNTVTDENKISWGTLAEWIKIFNNEIPMEDPFRRISCEFTTNKAIHKFWCFADHMIPAYLVDSVMSLTGQKSKFKVVNIYNRLHKTNRVLTPFINNQTTWATSNKVRMLNKMNSIDQRIFYFDSNKIVWSSYVRNYLIGLKTYVLKEKMENLEIAHSSVKKLKTIRYTFNTMLTICILLTCIPKEKLIEMIDSLKNPAMYQALMSVSTYQDYLFNVPSLLK</sequence>
<dbReference type="CDD" id="cd09071">
    <property type="entry name" value="FAR_C"/>
    <property type="match status" value="1"/>
</dbReference>
<dbReference type="SUPFAM" id="SSF51735">
    <property type="entry name" value="NAD(P)-binding Rossmann-fold domains"/>
    <property type="match status" value="1"/>
</dbReference>
<dbReference type="InterPro" id="IPR026055">
    <property type="entry name" value="FAR"/>
</dbReference>
<dbReference type="InterPro" id="IPR036291">
    <property type="entry name" value="NAD(P)-bd_dom_sf"/>
</dbReference>
<keyword evidence="9" id="KW-0560">Oxidoreductase</keyword>
<dbReference type="InterPro" id="IPR033640">
    <property type="entry name" value="FAR_C"/>
</dbReference>
<dbReference type="GO" id="GO:0035336">
    <property type="term" value="P:long-chain fatty-acyl-CoA metabolic process"/>
    <property type="evidence" value="ECO:0007669"/>
    <property type="project" value="TreeGrafter"/>
</dbReference>
<evidence type="ECO:0000256" key="2">
    <source>
        <dbReference type="ARBA" id="ARBA00005928"/>
    </source>
</evidence>
<keyword evidence="5" id="KW-1133">Transmembrane helix</keyword>
<reference evidence="12 13" key="1">
    <citation type="submission" date="2016-04" db="EMBL/GenBank/DDBJ databases">
        <title>The genome of Intoshia linei affirms orthonectids as highly simplified spiralians.</title>
        <authorList>
            <person name="Mikhailov K.V."/>
            <person name="Slusarev G.S."/>
            <person name="Nikitin M.A."/>
            <person name="Logacheva M.D."/>
            <person name="Penin A."/>
            <person name="Aleoshin V."/>
            <person name="Panchin Y.V."/>
        </authorList>
    </citation>
    <scope>NUCLEOTIDE SEQUENCE [LARGE SCALE GENOMIC DNA]</scope>
    <source>
        <strain evidence="12">Intl2013</strain>
        <tissue evidence="12">Whole animal</tissue>
    </source>
</reference>
<dbReference type="GO" id="GO:0016020">
    <property type="term" value="C:membrane"/>
    <property type="evidence" value="ECO:0007669"/>
    <property type="project" value="UniProtKB-SubCell"/>
</dbReference>
<evidence type="ECO:0000256" key="7">
    <source>
        <dbReference type="ARBA" id="ARBA00023136"/>
    </source>
</evidence>
<dbReference type="Gene3D" id="3.40.50.720">
    <property type="entry name" value="NAD(P)-binding Rossmann-like Domain"/>
    <property type="match status" value="1"/>
</dbReference>
<evidence type="ECO:0000256" key="3">
    <source>
        <dbReference type="ARBA" id="ARBA00022516"/>
    </source>
</evidence>
<gene>
    <name evidence="12" type="ORF">A3Q56_03037</name>
</gene>
<evidence type="ECO:0000256" key="9">
    <source>
        <dbReference type="RuleBase" id="RU363097"/>
    </source>
</evidence>
<evidence type="ECO:0000313" key="13">
    <source>
        <dbReference type="Proteomes" id="UP000078046"/>
    </source>
</evidence>
<dbReference type="GO" id="GO:0102965">
    <property type="term" value="F:alcohol-forming long-chain fatty acyl-CoA reductase activity"/>
    <property type="evidence" value="ECO:0007669"/>
    <property type="project" value="UniProtKB-EC"/>
</dbReference>
<comment type="function">
    <text evidence="9">Catalyzes the reduction of fatty acyl-CoA to fatty alcohols.</text>
</comment>
<dbReference type="CDD" id="cd05236">
    <property type="entry name" value="FAR-N_SDR_e"/>
    <property type="match status" value="1"/>
</dbReference>
<keyword evidence="6 9" id="KW-0443">Lipid metabolism</keyword>
<dbReference type="InterPro" id="IPR013120">
    <property type="entry name" value="FAR_NAD-bd"/>
</dbReference>
<comment type="subcellular location">
    <subcellularLocation>
        <location evidence="1">Membrane</location>
        <topology evidence="1">Multi-pass membrane protein</topology>
    </subcellularLocation>
</comment>
<proteinExistence type="inferred from homology"/>